<dbReference type="AlphaFoldDB" id="A0A0D3GAU7"/>
<evidence type="ECO:0000313" key="3">
    <source>
        <dbReference type="Proteomes" id="UP000026960"/>
    </source>
</evidence>
<evidence type="ECO:0000313" key="2">
    <source>
        <dbReference type="EnsemblPlants" id="OBART05G25850.3"/>
    </source>
</evidence>
<proteinExistence type="predicted"/>
<sequence>MMCQLSVEKGAQQTTAGHELQASNTLPFMHGSGDNAFRKRKGCLQAHVPQYFFFAASDSQPEKHREFGTSKYRKYFSSFLPFVFTWSKIGIGTSYKVLKYSSVNGHTLLLIILIKILKEFKFFVLSNYNTIINAMKKKEAKSIR</sequence>
<feature type="transmembrane region" description="Helical" evidence="1">
    <location>
        <begin position="107"/>
        <end position="128"/>
    </location>
</feature>
<feature type="transmembrane region" description="Helical" evidence="1">
    <location>
        <begin position="75"/>
        <end position="95"/>
    </location>
</feature>
<dbReference type="HOGENOM" id="CLU_169245_0_0_1"/>
<reference evidence="2" key="1">
    <citation type="journal article" date="2009" name="Rice">
        <title>De Novo Next Generation Sequencing of Plant Genomes.</title>
        <authorList>
            <person name="Rounsley S."/>
            <person name="Marri P.R."/>
            <person name="Yu Y."/>
            <person name="He R."/>
            <person name="Sisneros N."/>
            <person name="Goicoechea J.L."/>
            <person name="Lee S.J."/>
            <person name="Angelova A."/>
            <person name="Kudrna D."/>
            <person name="Luo M."/>
            <person name="Affourtit J."/>
            <person name="Desany B."/>
            <person name="Knight J."/>
            <person name="Niazi F."/>
            <person name="Egholm M."/>
            <person name="Wing R.A."/>
        </authorList>
    </citation>
    <scope>NUCLEOTIDE SEQUENCE [LARGE SCALE GENOMIC DNA]</scope>
    <source>
        <strain evidence="2">cv. IRGC 105608</strain>
    </source>
</reference>
<dbReference type="Proteomes" id="UP000026960">
    <property type="component" value="Chromosome 5"/>
</dbReference>
<keyword evidence="1" id="KW-0472">Membrane</keyword>
<evidence type="ECO:0000256" key="1">
    <source>
        <dbReference type="SAM" id="Phobius"/>
    </source>
</evidence>
<dbReference type="EnsemblPlants" id="OBART05G25850.3">
    <property type="protein sequence ID" value="OBART05G25850.3"/>
    <property type="gene ID" value="OBART05G25850"/>
</dbReference>
<keyword evidence="1" id="KW-1133">Transmembrane helix</keyword>
<protein>
    <submittedName>
        <fullName evidence="2">Uncharacterized protein</fullName>
    </submittedName>
</protein>
<accession>A0A0D3GAU7</accession>
<reference evidence="2" key="2">
    <citation type="submission" date="2015-03" db="UniProtKB">
        <authorList>
            <consortium name="EnsemblPlants"/>
        </authorList>
    </citation>
    <scope>IDENTIFICATION</scope>
</reference>
<dbReference type="Gramene" id="OBART05G25850.3">
    <property type="protein sequence ID" value="OBART05G25850.3"/>
    <property type="gene ID" value="OBART05G25850"/>
</dbReference>
<keyword evidence="1" id="KW-0812">Transmembrane</keyword>
<organism evidence="2">
    <name type="scientific">Oryza barthii</name>
    <dbReference type="NCBI Taxonomy" id="65489"/>
    <lineage>
        <taxon>Eukaryota</taxon>
        <taxon>Viridiplantae</taxon>
        <taxon>Streptophyta</taxon>
        <taxon>Embryophyta</taxon>
        <taxon>Tracheophyta</taxon>
        <taxon>Spermatophyta</taxon>
        <taxon>Magnoliopsida</taxon>
        <taxon>Liliopsida</taxon>
        <taxon>Poales</taxon>
        <taxon>Poaceae</taxon>
        <taxon>BOP clade</taxon>
        <taxon>Oryzoideae</taxon>
        <taxon>Oryzeae</taxon>
        <taxon>Oryzinae</taxon>
        <taxon>Oryza</taxon>
    </lineage>
</organism>
<name>A0A0D3GAU7_9ORYZ</name>
<keyword evidence="3" id="KW-1185">Reference proteome</keyword>